<evidence type="ECO:0000256" key="4">
    <source>
        <dbReference type="ARBA" id="ARBA00023136"/>
    </source>
</evidence>
<evidence type="ECO:0000256" key="2">
    <source>
        <dbReference type="ARBA" id="ARBA00022692"/>
    </source>
</evidence>
<evidence type="ECO:0000313" key="6">
    <source>
        <dbReference type="EMBL" id="CAL5221242.1"/>
    </source>
</evidence>
<evidence type="ECO:0000256" key="3">
    <source>
        <dbReference type="ARBA" id="ARBA00022989"/>
    </source>
</evidence>
<dbReference type="Proteomes" id="UP001497392">
    <property type="component" value="Unassembled WGS sequence"/>
</dbReference>
<feature type="transmembrane region" description="Helical" evidence="5">
    <location>
        <begin position="210"/>
        <end position="232"/>
    </location>
</feature>
<accession>A0ABP1FT20</accession>
<name>A0ABP1FT20_9CHLO</name>
<comment type="subcellular location">
    <subcellularLocation>
        <location evidence="1">Endomembrane system</location>
        <topology evidence="1">Multi-pass membrane protein</topology>
    </subcellularLocation>
</comment>
<reference evidence="6 7" key="1">
    <citation type="submission" date="2024-06" db="EMBL/GenBank/DDBJ databases">
        <authorList>
            <person name="Kraege A."/>
            <person name="Thomma B."/>
        </authorList>
    </citation>
    <scope>NUCLEOTIDE SEQUENCE [LARGE SCALE GENOMIC DNA]</scope>
</reference>
<feature type="transmembrane region" description="Helical" evidence="5">
    <location>
        <begin position="66"/>
        <end position="87"/>
    </location>
</feature>
<dbReference type="InterPro" id="IPR006838">
    <property type="entry name" value="ADTRP_AIG1"/>
</dbReference>
<dbReference type="PANTHER" id="PTHR10989:SF16">
    <property type="entry name" value="AT02829P-RELATED"/>
    <property type="match status" value="1"/>
</dbReference>
<organism evidence="6 7">
    <name type="scientific">Coccomyxa viridis</name>
    <dbReference type="NCBI Taxonomy" id="1274662"/>
    <lineage>
        <taxon>Eukaryota</taxon>
        <taxon>Viridiplantae</taxon>
        <taxon>Chlorophyta</taxon>
        <taxon>core chlorophytes</taxon>
        <taxon>Trebouxiophyceae</taxon>
        <taxon>Trebouxiophyceae incertae sedis</taxon>
        <taxon>Coccomyxaceae</taxon>
        <taxon>Coccomyxa</taxon>
    </lineage>
</organism>
<evidence type="ECO:0000256" key="1">
    <source>
        <dbReference type="ARBA" id="ARBA00004127"/>
    </source>
</evidence>
<dbReference type="Pfam" id="PF04750">
    <property type="entry name" value="Far-17a_AIG1"/>
    <property type="match status" value="1"/>
</dbReference>
<feature type="transmembrane region" description="Helical" evidence="5">
    <location>
        <begin position="99"/>
        <end position="121"/>
    </location>
</feature>
<gene>
    <name evidence="6" type="primary">g3396</name>
    <name evidence="6" type="ORF">VP750_LOCUS2901</name>
</gene>
<feature type="transmembrane region" description="Helical" evidence="5">
    <location>
        <begin position="141"/>
        <end position="161"/>
    </location>
</feature>
<keyword evidence="7" id="KW-1185">Reference proteome</keyword>
<feature type="transmembrane region" description="Helical" evidence="5">
    <location>
        <begin position="25"/>
        <end position="46"/>
    </location>
</feature>
<feature type="transmembrane region" description="Helical" evidence="5">
    <location>
        <begin position="173"/>
        <end position="198"/>
    </location>
</feature>
<keyword evidence="2 5" id="KW-0812">Transmembrane</keyword>
<keyword evidence="3 5" id="KW-1133">Transmembrane helix</keyword>
<evidence type="ECO:0000256" key="5">
    <source>
        <dbReference type="SAM" id="Phobius"/>
    </source>
</evidence>
<comment type="caution">
    <text evidence="6">The sequence shown here is derived from an EMBL/GenBank/DDBJ whole genome shotgun (WGS) entry which is preliminary data.</text>
</comment>
<protein>
    <submittedName>
        <fullName evidence="6">G3396 protein</fullName>
    </submittedName>
</protein>
<evidence type="ECO:0000313" key="7">
    <source>
        <dbReference type="Proteomes" id="UP001497392"/>
    </source>
</evidence>
<dbReference type="EMBL" id="CAXHTA020000005">
    <property type="protein sequence ID" value="CAL5221242.1"/>
    <property type="molecule type" value="Genomic_DNA"/>
</dbReference>
<sequence>MSHSQAEQPPTRYLRQSNHRPRQPVAALFHTAALTWYSFVWSWHFLSKRARYLPGFRGFGLYFRYLTFYSYTLQLLQLVASFFTHILQDSARLAWVERGADDLSCAVFGLANVVTCMFYLIDATTKDVVEGGREIAQQRPPWLGISVHLLNSIVAWLDIILSQPRSFSRRSQWLSIGLAVFYLHWILLCSHINGAFPYPFLNKLPQPQGFVGVAVGGVVLFFCVFQLGKFVMAPLQRIKMKYS</sequence>
<proteinExistence type="predicted"/>
<dbReference type="PANTHER" id="PTHR10989">
    <property type="entry name" value="ANDROGEN-INDUCED PROTEIN 1-RELATED"/>
    <property type="match status" value="1"/>
</dbReference>
<keyword evidence="4 5" id="KW-0472">Membrane</keyword>